<accession>A0ABN2HYC6</accession>
<dbReference type="RefSeq" id="WP_346115223.1">
    <property type="nucleotide sequence ID" value="NZ_BAAAMU010000212.1"/>
</dbReference>
<dbReference type="EMBL" id="BAAAMU010000212">
    <property type="protein sequence ID" value="GAA1695581.1"/>
    <property type="molecule type" value="Genomic_DNA"/>
</dbReference>
<reference evidence="1 2" key="1">
    <citation type="journal article" date="2019" name="Int. J. Syst. Evol. Microbiol.">
        <title>The Global Catalogue of Microorganisms (GCM) 10K type strain sequencing project: providing services to taxonomists for standard genome sequencing and annotation.</title>
        <authorList>
            <consortium name="The Broad Institute Genomics Platform"/>
            <consortium name="The Broad Institute Genome Sequencing Center for Infectious Disease"/>
            <person name="Wu L."/>
            <person name="Ma J."/>
        </authorList>
    </citation>
    <scope>NUCLEOTIDE SEQUENCE [LARGE SCALE GENOMIC DNA]</scope>
    <source>
        <strain evidence="1 2">JCM 13929</strain>
    </source>
</reference>
<sequence>MTPPWQQRYDVGIKHEQYVLAELGKRGWDVAPAGQGTLPHALRQALSLTTSALRHFPDILAARAGDVVAIDAKTRMPASRSRRYAISRDCLEAGLGFLALYRPIPLYYVFGDLGVTTPAEVIAYRSIAQPHPSGAYYLVDQCRTHPFDEVFGKLLAMTAA</sequence>
<comment type="caution">
    <text evidence="1">The sequence shown here is derived from an EMBL/GenBank/DDBJ whole genome shotgun (WGS) entry which is preliminary data.</text>
</comment>
<organism evidence="1 2">
    <name type="scientific">Nonomuraea maheshkhaliensis</name>
    <dbReference type="NCBI Taxonomy" id="419590"/>
    <lineage>
        <taxon>Bacteria</taxon>
        <taxon>Bacillati</taxon>
        <taxon>Actinomycetota</taxon>
        <taxon>Actinomycetes</taxon>
        <taxon>Streptosporangiales</taxon>
        <taxon>Streptosporangiaceae</taxon>
        <taxon>Nonomuraea</taxon>
    </lineage>
</organism>
<keyword evidence="2" id="KW-1185">Reference proteome</keyword>
<evidence type="ECO:0000313" key="1">
    <source>
        <dbReference type="EMBL" id="GAA1695581.1"/>
    </source>
</evidence>
<evidence type="ECO:0000313" key="2">
    <source>
        <dbReference type="Proteomes" id="UP001500064"/>
    </source>
</evidence>
<protein>
    <submittedName>
        <fullName evidence="1">Uncharacterized protein</fullName>
    </submittedName>
</protein>
<gene>
    <name evidence="1" type="ORF">GCM10009733_108970</name>
</gene>
<proteinExistence type="predicted"/>
<name>A0ABN2HYC6_9ACTN</name>
<dbReference type="Proteomes" id="UP001500064">
    <property type="component" value="Unassembled WGS sequence"/>
</dbReference>